<keyword evidence="3" id="KW-0813">Transport</keyword>
<evidence type="ECO:0000256" key="6">
    <source>
        <dbReference type="ARBA" id="ARBA00022989"/>
    </source>
</evidence>
<evidence type="ECO:0000256" key="4">
    <source>
        <dbReference type="ARBA" id="ARBA00022475"/>
    </source>
</evidence>
<comment type="subcellular location">
    <subcellularLocation>
        <location evidence="1">Cell membrane</location>
        <topology evidence="1">Multi-pass membrane protein</topology>
    </subcellularLocation>
</comment>
<accession>R8YHC2</accession>
<comment type="caution">
    <text evidence="9">The sequence shown here is derived from an EMBL/GenBank/DDBJ whole genome shotgun (WGS) entry which is preliminary data.</text>
</comment>
<proteinExistence type="inferred from homology"/>
<dbReference type="GO" id="GO:0005886">
    <property type="term" value="C:plasma membrane"/>
    <property type="evidence" value="ECO:0007669"/>
    <property type="project" value="UniProtKB-SubCell"/>
</dbReference>
<keyword evidence="5 8" id="KW-0812">Transmembrane</keyword>
<evidence type="ECO:0000256" key="1">
    <source>
        <dbReference type="ARBA" id="ARBA00004651"/>
    </source>
</evidence>
<dbReference type="Pfam" id="PF03591">
    <property type="entry name" value="AzlC"/>
    <property type="match status" value="1"/>
</dbReference>
<feature type="transmembrane region" description="Helical" evidence="8">
    <location>
        <begin position="173"/>
        <end position="191"/>
    </location>
</feature>
<evidence type="ECO:0000256" key="7">
    <source>
        <dbReference type="ARBA" id="ARBA00023136"/>
    </source>
</evidence>
<sequence>MIVSTSQKDDFFKGVKDALPLLLAVAPYGIVLGAQASQVGVSIVELFLMTALNFAGGSEFAAIQLWHSPLPILTIVLITFLINSRHIIMGAAITPYIQHLPKRKIIPALFFMADEGWAVSYREALKNATKPIPEKQLSFSYFFGACFPFYPVWVGFALIGAILGPILGDMEKYGFAIAFPAVFLVLLRGMWKGFRAARPWLVSLVVSCAVYLLIPGHMYVLAGTFSGLLAAWLLGEKHD</sequence>
<organism evidence="9 10">
    <name type="scientific">Acinetobacter pittii ANC 4050</name>
    <dbReference type="NCBI Taxonomy" id="1217691"/>
    <lineage>
        <taxon>Bacteria</taxon>
        <taxon>Pseudomonadati</taxon>
        <taxon>Pseudomonadota</taxon>
        <taxon>Gammaproteobacteria</taxon>
        <taxon>Moraxellales</taxon>
        <taxon>Moraxellaceae</taxon>
        <taxon>Acinetobacter</taxon>
        <taxon>Acinetobacter calcoaceticus/baumannii complex</taxon>
    </lineage>
</organism>
<gene>
    <name evidence="9" type="ORF">F931_01538</name>
</gene>
<feature type="transmembrane region" description="Helical" evidence="8">
    <location>
        <begin position="139"/>
        <end position="167"/>
    </location>
</feature>
<dbReference type="OrthoDB" id="9803444at2"/>
<dbReference type="PATRIC" id="fig|1217691.3.peg.1520"/>
<evidence type="ECO:0000313" key="9">
    <source>
        <dbReference type="EMBL" id="EOQ68820.1"/>
    </source>
</evidence>
<dbReference type="Proteomes" id="UP000014024">
    <property type="component" value="Unassembled WGS sequence"/>
</dbReference>
<comment type="similarity">
    <text evidence="2">Belongs to the AzlC family.</text>
</comment>
<protein>
    <submittedName>
        <fullName evidence="9">Azaleucine resistance protein AzlC</fullName>
    </submittedName>
</protein>
<keyword evidence="4" id="KW-1003">Cell membrane</keyword>
<keyword evidence="6 8" id="KW-1133">Transmembrane helix</keyword>
<evidence type="ECO:0000256" key="5">
    <source>
        <dbReference type="ARBA" id="ARBA00022692"/>
    </source>
</evidence>
<feature type="transmembrane region" description="Helical" evidence="8">
    <location>
        <begin position="18"/>
        <end position="34"/>
    </location>
</feature>
<name>R8YHC2_ACIPI</name>
<dbReference type="AlphaFoldDB" id="R8YHC2"/>
<evidence type="ECO:0000256" key="2">
    <source>
        <dbReference type="ARBA" id="ARBA00010735"/>
    </source>
</evidence>
<dbReference type="GO" id="GO:1903785">
    <property type="term" value="P:L-valine transmembrane transport"/>
    <property type="evidence" value="ECO:0007669"/>
    <property type="project" value="TreeGrafter"/>
</dbReference>
<evidence type="ECO:0000313" key="10">
    <source>
        <dbReference type="Proteomes" id="UP000014024"/>
    </source>
</evidence>
<dbReference type="PANTHER" id="PTHR34979">
    <property type="entry name" value="INNER MEMBRANE PROTEIN YGAZ"/>
    <property type="match status" value="1"/>
</dbReference>
<reference evidence="9 10" key="1">
    <citation type="submission" date="2013-02" db="EMBL/GenBank/DDBJ databases">
        <title>The Genome Sequence of Acinetobacter sp. ANC 4050.</title>
        <authorList>
            <consortium name="The Broad Institute Genome Sequencing Platform"/>
            <consortium name="The Broad Institute Genome Sequencing Center for Infectious Disease"/>
            <person name="Cerqueira G."/>
            <person name="Feldgarden M."/>
            <person name="Courvalin P."/>
            <person name="Perichon B."/>
            <person name="Grillot-Courvalin C."/>
            <person name="Clermont D."/>
            <person name="Rocha E."/>
            <person name="Yoon E.-J."/>
            <person name="Nemec A."/>
            <person name="Walker B."/>
            <person name="Young S.K."/>
            <person name="Zeng Q."/>
            <person name="Gargeya S."/>
            <person name="Fitzgerald M."/>
            <person name="Haas B."/>
            <person name="Abouelleil A."/>
            <person name="Alvarado L."/>
            <person name="Arachchi H.M."/>
            <person name="Berlin A.M."/>
            <person name="Chapman S.B."/>
            <person name="Dewar J."/>
            <person name="Goldberg J."/>
            <person name="Griggs A."/>
            <person name="Gujja S."/>
            <person name="Hansen M."/>
            <person name="Howarth C."/>
            <person name="Imamovic A."/>
            <person name="Larimer J."/>
            <person name="McCowan C."/>
            <person name="Murphy C."/>
            <person name="Neiman D."/>
            <person name="Pearson M."/>
            <person name="Priest M."/>
            <person name="Roberts A."/>
            <person name="Saif S."/>
            <person name="Shea T."/>
            <person name="Sisk P."/>
            <person name="Sykes S."/>
            <person name="Wortman J."/>
            <person name="Nusbaum C."/>
            <person name="Birren B."/>
        </authorList>
    </citation>
    <scope>NUCLEOTIDE SEQUENCE [LARGE SCALE GENOMIC DNA]</scope>
    <source>
        <strain evidence="9 10">ANC 4050</strain>
    </source>
</reference>
<dbReference type="EMBL" id="APQM01000007">
    <property type="protein sequence ID" value="EOQ68820.1"/>
    <property type="molecule type" value="Genomic_DNA"/>
</dbReference>
<keyword evidence="7 8" id="KW-0472">Membrane</keyword>
<dbReference type="RefSeq" id="WP_016141547.1">
    <property type="nucleotide sequence ID" value="NZ_KB976987.1"/>
</dbReference>
<dbReference type="HOGENOM" id="CLU_065777_2_1_6"/>
<dbReference type="PANTHER" id="PTHR34979:SF1">
    <property type="entry name" value="INNER MEMBRANE PROTEIN YGAZ"/>
    <property type="match status" value="1"/>
</dbReference>
<feature type="transmembrane region" description="Helical" evidence="8">
    <location>
        <begin position="200"/>
        <end position="233"/>
    </location>
</feature>
<evidence type="ECO:0000256" key="8">
    <source>
        <dbReference type="SAM" id="Phobius"/>
    </source>
</evidence>
<dbReference type="InterPro" id="IPR011606">
    <property type="entry name" value="Brnchd-chn_aa_trnsp_permease"/>
</dbReference>
<evidence type="ECO:0000256" key="3">
    <source>
        <dbReference type="ARBA" id="ARBA00022448"/>
    </source>
</evidence>